<gene>
    <name evidence="4" type="ORF">OYT1_ch0403</name>
</gene>
<dbReference type="CDD" id="cd15482">
    <property type="entry name" value="Sialidase_non-viral"/>
    <property type="match status" value="1"/>
</dbReference>
<dbReference type="SUPFAM" id="SSF50939">
    <property type="entry name" value="Sialidases"/>
    <property type="match status" value="1"/>
</dbReference>
<evidence type="ECO:0000259" key="3">
    <source>
        <dbReference type="Pfam" id="PF13088"/>
    </source>
</evidence>
<reference evidence="4 5" key="1">
    <citation type="submission" date="2018-06" db="EMBL/GenBank/DDBJ databases">
        <title>OYT1 Genome Sequencing.</title>
        <authorList>
            <person name="Kato S."/>
            <person name="Itoh T."/>
            <person name="Ohkuma M."/>
        </authorList>
    </citation>
    <scope>NUCLEOTIDE SEQUENCE [LARGE SCALE GENOMIC DNA]</scope>
    <source>
        <strain evidence="4 5">OYT1</strain>
    </source>
</reference>
<protein>
    <submittedName>
        <fullName evidence="4">BNR Asp-box repeat protein</fullName>
    </submittedName>
</protein>
<dbReference type="EMBL" id="AP018738">
    <property type="protein sequence ID" value="BBE49976.1"/>
    <property type="molecule type" value="Genomic_DNA"/>
</dbReference>
<accession>A0A2Z6G917</accession>
<dbReference type="InterPro" id="IPR036278">
    <property type="entry name" value="Sialidase_sf"/>
</dbReference>
<evidence type="ECO:0000313" key="5">
    <source>
        <dbReference type="Proteomes" id="UP000033070"/>
    </source>
</evidence>
<feature type="signal peptide" evidence="2">
    <location>
        <begin position="1"/>
        <end position="22"/>
    </location>
</feature>
<feature type="chain" id="PRO_5017441438" evidence="2">
    <location>
        <begin position="23"/>
        <end position="428"/>
    </location>
</feature>
<dbReference type="InterPro" id="IPR011040">
    <property type="entry name" value="Sialidase"/>
</dbReference>
<dbReference type="RefSeq" id="WP_062625584.1">
    <property type="nucleotide sequence ID" value="NZ_AP018738.1"/>
</dbReference>
<dbReference type="PANTHER" id="PTHR43752">
    <property type="entry name" value="BNR/ASP-BOX REPEAT FAMILY PROTEIN"/>
    <property type="match status" value="1"/>
</dbReference>
<feature type="region of interest" description="Disordered" evidence="1">
    <location>
        <begin position="252"/>
        <end position="279"/>
    </location>
</feature>
<evidence type="ECO:0000256" key="1">
    <source>
        <dbReference type="SAM" id="MobiDB-lite"/>
    </source>
</evidence>
<organism evidence="4 5">
    <name type="scientific">Ferriphaselus amnicola</name>
    <dbReference type="NCBI Taxonomy" id="1188319"/>
    <lineage>
        <taxon>Bacteria</taxon>
        <taxon>Pseudomonadati</taxon>
        <taxon>Pseudomonadota</taxon>
        <taxon>Betaproteobacteria</taxon>
        <taxon>Nitrosomonadales</taxon>
        <taxon>Gallionellaceae</taxon>
        <taxon>Ferriphaselus</taxon>
    </lineage>
</organism>
<evidence type="ECO:0000313" key="4">
    <source>
        <dbReference type="EMBL" id="BBE49976.1"/>
    </source>
</evidence>
<dbReference type="PANTHER" id="PTHR43752:SF2">
    <property type="entry name" value="BNR_ASP-BOX REPEAT FAMILY PROTEIN"/>
    <property type="match status" value="1"/>
</dbReference>
<dbReference type="KEGG" id="fam:OYT1_ch0403"/>
<proteinExistence type="predicted"/>
<feature type="compositionally biased region" description="Polar residues" evidence="1">
    <location>
        <begin position="263"/>
        <end position="279"/>
    </location>
</feature>
<dbReference type="OrthoDB" id="41724at2"/>
<dbReference type="AlphaFoldDB" id="A0A2Z6G917"/>
<dbReference type="Pfam" id="PF13088">
    <property type="entry name" value="BNR_2"/>
    <property type="match status" value="1"/>
</dbReference>
<feature type="domain" description="Sialidase" evidence="3">
    <location>
        <begin position="70"/>
        <end position="400"/>
    </location>
</feature>
<sequence>MSSRMALLALLAVAFGAGFLKAGSFSSASAFKVSPTVQTVSSSAYAESRFASSKLHTQVHAASAIELKDGKVRAFWFSGSREGAADVTIHSAVFDTQLGRWGVETVVASRESSQQGLHRYVSKVGNPVPARTADGRLWLYYVTVSLGGWAGSSITAISSDDEGMSWSAPRRLITSPFANISTLVKSAPFMYADGTLGLPVYHELFSKFAEIVRLDRRSVVIDKQRLAAGGQGTLQPVVLVQNAQQATVLTRYSGSETPRRSKAMSTQDGGIHWSSPTSSALPNSDAALSAVVLADGRWLAVLNNQESGRDSLSLMLSADRGASWRELHVLEDQRGQGATDCERRIDSALTQSDAAVANAAPTVFAEYRESAKVKVRGGGACNFEFSYPYLIQTQGGDFHLLYTWNRVLIKHLRFDQAWIAQRLSEARP</sequence>
<dbReference type="Gene3D" id="2.120.10.10">
    <property type="match status" value="1"/>
</dbReference>
<keyword evidence="5" id="KW-1185">Reference proteome</keyword>
<evidence type="ECO:0000256" key="2">
    <source>
        <dbReference type="SAM" id="SignalP"/>
    </source>
</evidence>
<dbReference type="Proteomes" id="UP000033070">
    <property type="component" value="Chromosome"/>
</dbReference>
<dbReference type="STRING" id="1188319.OYT1_00349"/>
<name>A0A2Z6G917_9PROT</name>
<keyword evidence="2" id="KW-0732">Signal</keyword>